<evidence type="ECO:0000256" key="3">
    <source>
        <dbReference type="ARBA" id="ARBA00022803"/>
    </source>
</evidence>
<accession>A0ABT8TES3</accession>
<dbReference type="HAMAP" id="MF_00994">
    <property type="entry name" value="LPS_assembly_LapB"/>
    <property type="match status" value="1"/>
</dbReference>
<dbReference type="PANTHER" id="PTHR45586">
    <property type="entry name" value="TPR REPEAT-CONTAINING PROTEIN PA4667"/>
    <property type="match status" value="1"/>
</dbReference>
<dbReference type="PANTHER" id="PTHR45586:SF1">
    <property type="entry name" value="LIPOPOLYSACCHARIDE ASSEMBLY PROTEIN B"/>
    <property type="match status" value="1"/>
</dbReference>
<dbReference type="InterPro" id="IPR011990">
    <property type="entry name" value="TPR-like_helical_dom_sf"/>
</dbReference>
<dbReference type="Gene3D" id="1.25.40.10">
    <property type="entry name" value="Tetratricopeptide repeat domain"/>
    <property type="match status" value="2"/>
</dbReference>
<dbReference type="NCBIfam" id="NF008757">
    <property type="entry name" value="PRK11788.1-5"/>
    <property type="match status" value="1"/>
</dbReference>
<keyword evidence="4" id="KW-1003">Cell membrane</keyword>
<protein>
    <recommendedName>
        <fullName evidence="4">Lipopolysaccharide assembly protein B</fullName>
    </recommendedName>
</protein>
<gene>
    <name evidence="4 6" type="primary">lapB</name>
    <name evidence="6" type="ORF">QWI16_10230</name>
</gene>
<dbReference type="RefSeq" id="WP_302712870.1">
    <property type="nucleotide sequence ID" value="NZ_JAULRT010000052.1"/>
</dbReference>
<keyword evidence="4" id="KW-0812">Transmembrane</keyword>
<evidence type="ECO:0000256" key="4">
    <source>
        <dbReference type="HAMAP-Rule" id="MF_00994"/>
    </source>
</evidence>
<evidence type="ECO:0000313" key="7">
    <source>
        <dbReference type="Proteomes" id="UP001168380"/>
    </source>
</evidence>
<reference evidence="6" key="1">
    <citation type="submission" date="2023-07" db="EMBL/GenBank/DDBJ databases">
        <title>Gilvimarinus algae sp. nov., isolated from the surface of Kelp.</title>
        <authorList>
            <person name="Sun Y.Y."/>
            <person name="Gong Y."/>
            <person name="Du Z.J."/>
        </authorList>
    </citation>
    <scope>NUCLEOTIDE SEQUENCE</scope>
    <source>
        <strain evidence="6">SDUM040014</strain>
    </source>
</reference>
<comment type="subcellular location">
    <subcellularLocation>
        <location evidence="4">Cell inner membrane</location>
        <topology evidence="4">Single-pass membrane protein</topology>
        <orientation evidence="4">Cytoplasmic side</orientation>
    </subcellularLocation>
</comment>
<keyword evidence="3 4" id="KW-0802">TPR repeat</keyword>
<dbReference type="InterPro" id="IPR041166">
    <property type="entry name" value="Rubredoxin_2"/>
</dbReference>
<dbReference type="EMBL" id="JAULRT010000052">
    <property type="protein sequence ID" value="MDO3382548.1"/>
    <property type="molecule type" value="Genomic_DNA"/>
</dbReference>
<keyword evidence="2 4" id="KW-0677">Repeat</keyword>
<evidence type="ECO:0000313" key="6">
    <source>
        <dbReference type="EMBL" id="MDO3382548.1"/>
    </source>
</evidence>
<keyword evidence="4" id="KW-0408">Iron</keyword>
<organism evidence="6 7">
    <name type="scientific">Gilvimarinus algae</name>
    <dbReference type="NCBI Taxonomy" id="3058037"/>
    <lineage>
        <taxon>Bacteria</taxon>
        <taxon>Pseudomonadati</taxon>
        <taxon>Pseudomonadota</taxon>
        <taxon>Gammaproteobacteria</taxon>
        <taxon>Cellvibrionales</taxon>
        <taxon>Cellvibrionaceae</taxon>
        <taxon>Gilvimarinus</taxon>
    </lineage>
</organism>
<feature type="binding site" evidence="4">
    <location>
        <position position="377"/>
    </location>
    <ligand>
        <name>Fe cation</name>
        <dbReference type="ChEBI" id="CHEBI:24875"/>
    </ligand>
</feature>
<comment type="caution">
    <text evidence="6">The sequence shown here is derived from an EMBL/GenBank/DDBJ whole genome shotgun (WGS) entry which is preliminary data.</text>
</comment>
<feature type="binding site" evidence="4">
    <location>
        <position position="363"/>
    </location>
    <ligand>
        <name>Fe cation</name>
        <dbReference type="ChEBI" id="CHEBI:24875"/>
    </ligand>
</feature>
<proteinExistence type="inferred from homology"/>
<dbReference type="Proteomes" id="UP001168380">
    <property type="component" value="Unassembled WGS sequence"/>
</dbReference>
<keyword evidence="7" id="KW-1185">Reference proteome</keyword>
<evidence type="ECO:0000256" key="2">
    <source>
        <dbReference type="ARBA" id="ARBA00022737"/>
    </source>
</evidence>
<keyword evidence="4" id="KW-0472">Membrane</keyword>
<keyword evidence="4" id="KW-0997">Cell inner membrane</keyword>
<evidence type="ECO:0000259" key="5">
    <source>
        <dbReference type="Pfam" id="PF18073"/>
    </source>
</evidence>
<evidence type="ECO:0000256" key="1">
    <source>
        <dbReference type="ARBA" id="ARBA00022723"/>
    </source>
</evidence>
<feature type="topological domain" description="Cytoplasmic" evidence="4">
    <location>
        <begin position="22"/>
        <end position="395"/>
    </location>
</feature>
<feature type="domain" description="LapB rubredoxin metal binding" evidence="5">
    <location>
        <begin position="361"/>
        <end position="388"/>
    </location>
</feature>
<sequence>MDALVLFAALFVSVAVGFALGRLSRRHLQSQYPKDYALNYYKGLSYLFNEQPDSAIDAFIGSLEVNSDTLETHLALGNMLRRRGEVTKAIKIHQNLLARPGLNTRQQHESQLELARDYIKSGLLDRAEALLLELVKISSAYKQAALEHLIEIYQDENEWDNAISAASQLDGKHYRPKSGLGLKQLQAHFACEQAQEDMAQRNFSKARTHLQEALGFDSDSARASLLFARLEIHQSRFREALDHLHKIPQQDADYLIEALDMICECYEKIGEPKALQKYLRSLLAEYPSNSLVIKIAERLRWLENDYVAADFIAEQLKQRPSIRTLNRLVELHLPHSEGRAKENLQLLKQLVDRVIEEKPSYCCNKCGFTGNSLHWLCPGCKTWGSVRPIRGVAGE</sequence>
<dbReference type="SUPFAM" id="SSF48452">
    <property type="entry name" value="TPR-like"/>
    <property type="match status" value="2"/>
</dbReference>
<dbReference type="InterPro" id="IPR030865">
    <property type="entry name" value="LapB"/>
</dbReference>
<dbReference type="Pfam" id="PF13432">
    <property type="entry name" value="TPR_16"/>
    <property type="match status" value="1"/>
</dbReference>
<feature type="binding site" evidence="4">
    <location>
        <position position="380"/>
    </location>
    <ligand>
        <name>Fe cation</name>
        <dbReference type="ChEBI" id="CHEBI:24875"/>
    </ligand>
</feature>
<comment type="similarity">
    <text evidence="4">Belongs to the LapB family.</text>
</comment>
<dbReference type="InterPro" id="IPR051012">
    <property type="entry name" value="CellSynth/LPSAsmb/PSIAsmb"/>
</dbReference>
<keyword evidence="4" id="KW-1133">Transmembrane helix</keyword>
<name>A0ABT8TES3_9GAMM</name>
<dbReference type="Pfam" id="PF14559">
    <property type="entry name" value="TPR_19"/>
    <property type="match status" value="1"/>
</dbReference>
<keyword evidence="1 4" id="KW-0479">Metal-binding</keyword>
<dbReference type="Pfam" id="PF18073">
    <property type="entry name" value="Zn_ribbon_LapB"/>
    <property type="match status" value="1"/>
</dbReference>
<comment type="function">
    <text evidence="4">Modulates cellular lipopolysaccharide (LPS) levels by regulating LpxC, which is involved in lipid A biosynthesis. May act by modulating the proteolytic activity of FtsH towards LpxC. May also coordinate assembly of proteins involved in LPS synthesis at the plasma membrane.</text>
</comment>
<feature type="binding site" evidence="4">
    <location>
        <position position="366"/>
    </location>
    <ligand>
        <name>Fe cation</name>
        <dbReference type="ChEBI" id="CHEBI:24875"/>
    </ligand>
</feature>